<sequence length="168" mass="19216">MEREIIISICSIIVAIFACAAAIITAIYTRKAYITQNKGYIGVYCEGYYIGKFVKKIVIKNYGNSPAKINKISVKGIENQDYLKKFINAQKDKTYMPNQISTCIILPDNYDLVIELEYSYISMNRNETQYLTIDLSNTNKELYTIVENVGSKFENEILTALNQLFSKI</sequence>
<evidence type="ECO:0000313" key="2">
    <source>
        <dbReference type="EMBL" id="KKI63087.1"/>
    </source>
</evidence>
<protein>
    <submittedName>
        <fullName evidence="2">Uncharacterized protein</fullName>
    </submittedName>
</protein>
<feature type="transmembrane region" description="Helical" evidence="1">
    <location>
        <begin position="6"/>
        <end position="28"/>
    </location>
</feature>
<keyword evidence="1" id="KW-0472">Membrane</keyword>
<accession>A0A0M2NSV0</accession>
<evidence type="ECO:0000256" key="1">
    <source>
        <dbReference type="SAM" id="Phobius"/>
    </source>
</evidence>
<gene>
    <name evidence="2" type="ORF">UF66_1193</name>
</gene>
<dbReference type="GeneID" id="66775403"/>
<dbReference type="Proteomes" id="UP000034455">
    <property type="component" value="Unassembled WGS sequence"/>
</dbReference>
<dbReference type="EMBL" id="LAKJ01000019">
    <property type="protein sequence ID" value="KKI63087.1"/>
    <property type="molecule type" value="Genomic_DNA"/>
</dbReference>
<dbReference type="AlphaFoldDB" id="A0A0M2NSV0"/>
<keyword evidence="1" id="KW-0812">Transmembrane</keyword>
<proteinExistence type="predicted"/>
<reference evidence="2 3" key="1">
    <citation type="submission" date="2015-03" db="EMBL/GenBank/DDBJ databases">
        <title>Genome Assembly of Staphylococcus cohnii subsp. cohnii strain G22B2.</title>
        <authorList>
            <person name="Nair G."/>
            <person name="Kaur G."/>
            <person name="Khatri I."/>
            <person name="Singh N.K."/>
            <person name="Sathyabama S."/>
            <person name="Maurya S.K."/>
            <person name="Subramanian S."/>
            <person name="Agrewala J.N."/>
            <person name="Mayilraj S."/>
        </authorList>
    </citation>
    <scope>NUCLEOTIDE SEQUENCE [LARGE SCALE GENOMIC DNA]</scope>
    <source>
        <strain evidence="2 3">G22B2</strain>
    </source>
</reference>
<organism evidence="2 3">
    <name type="scientific">Staphylococcus cohnii subsp. cohnii</name>
    <dbReference type="NCBI Taxonomy" id="74704"/>
    <lineage>
        <taxon>Bacteria</taxon>
        <taxon>Bacillati</taxon>
        <taxon>Bacillota</taxon>
        <taxon>Bacilli</taxon>
        <taxon>Bacillales</taxon>
        <taxon>Staphylococcaceae</taxon>
        <taxon>Staphylococcus</taxon>
        <taxon>Staphylococcus cohnii species complex</taxon>
    </lineage>
</organism>
<dbReference type="PATRIC" id="fig|74704.6.peg.1227"/>
<name>A0A0M2NSV0_STACC</name>
<comment type="caution">
    <text evidence="2">The sequence shown here is derived from an EMBL/GenBank/DDBJ whole genome shotgun (WGS) entry which is preliminary data.</text>
</comment>
<evidence type="ECO:0000313" key="3">
    <source>
        <dbReference type="Proteomes" id="UP000034455"/>
    </source>
</evidence>
<dbReference type="PROSITE" id="PS51257">
    <property type="entry name" value="PROKAR_LIPOPROTEIN"/>
    <property type="match status" value="1"/>
</dbReference>
<dbReference type="RefSeq" id="WP_019469178.1">
    <property type="nucleotide sequence ID" value="NZ_LAKJ01000019.1"/>
</dbReference>
<keyword evidence="1" id="KW-1133">Transmembrane helix</keyword>